<gene>
    <name evidence="1" type="ORF">HMPREF9623_01727</name>
</gene>
<dbReference type="Proteomes" id="UP000018466">
    <property type="component" value="Unassembled WGS sequence"/>
</dbReference>
<evidence type="ECO:0000313" key="2">
    <source>
        <dbReference type="Proteomes" id="UP000018466"/>
    </source>
</evidence>
<dbReference type="GeneID" id="86941455"/>
<evidence type="ECO:0000313" key="1">
    <source>
        <dbReference type="EMBL" id="EHO15816.1"/>
    </source>
</evidence>
<dbReference type="EMBL" id="AGEL01000014">
    <property type="protein sequence ID" value="EHO15816.1"/>
    <property type="molecule type" value="Genomic_DNA"/>
</dbReference>
<name>A0AA37DFN6_9FIRM</name>
<dbReference type="AlphaFoldDB" id="A0AA37DFN6"/>
<protein>
    <submittedName>
        <fullName evidence="1">Uncharacterized protein</fullName>
    </submittedName>
</protein>
<accession>A0AA37DFN6</accession>
<dbReference type="RefSeq" id="WP_009533547.1">
    <property type="nucleotide sequence ID" value="NZ_JH590864.1"/>
</dbReference>
<sequence length="56" mass="6586">MARKSRYMGYQNAVKTMRNAPEVTKRESGHESIHQRLLRLKAKEKTMEKQEVGSHE</sequence>
<comment type="caution">
    <text evidence="1">The sequence shown here is derived from an EMBL/GenBank/DDBJ whole genome shotgun (WGS) entry which is preliminary data.</text>
</comment>
<organism evidence="1 2">
    <name type="scientific">Stomatobaculum longum</name>
    <dbReference type="NCBI Taxonomy" id="796942"/>
    <lineage>
        <taxon>Bacteria</taxon>
        <taxon>Bacillati</taxon>
        <taxon>Bacillota</taxon>
        <taxon>Clostridia</taxon>
        <taxon>Lachnospirales</taxon>
        <taxon>Lachnospiraceae</taxon>
        <taxon>Stomatobaculum</taxon>
    </lineage>
</organism>
<keyword evidence="2" id="KW-1185">Reference proteome</keyword>
<proteinExistence type="predicted"/>
<reference evidence="1 2" key="1">
    <citation type="submission" date="2011-10" db="EMBL/GenBank/DDBJ databases">
        <title>The Genome Sequence of Lachnospiraceae bacterium ACC2.</title>
        <authorList>
            <consortium name="The Broad Institute Genome Sequencing Platform"/>
            <person name="Earl A."/>
            <person name="Ward D."/>
            <person name="Feldgarden M."/>
            <person name="Gevers D."/>
            <person name="Sizova M."/>
            <person name="Hazen A."/>
            <person name="Epstein S."/>
            <person name="Young S.K."/>
            <person name="Zeng Q."/>
            <person name="Gargeya S."/>
            <person name="Fitzgerald M."/>
            <person name="Haas B."/>
            <person name="Abouelleil A."/>
            <person name="Alvarado L."/>
            <person name="Arachchi H.M."/>
            <person name="Berlin A."/>
            <person name="Brown A."/>
            <person name="Chapman S.B."/>
            <person name="Chen Z."/>
            <person name="Dunbar C."/>
            <person name="Freedman E."/>
            <person name="Gearin G."/>
            <person name="Goldberg J."/>
            <person name="Griggs A."/>
            <person name="Gujja S."/>
            <person name="Heiman D."/>
            <person name="Howarth C."/>
            <person name="Larson L."/>
            <person name="Lui A."/>
            <person name="MacDonald P.J.P."/>
            <person name="Montmayeur A."/>
            <person name="Murphy C."/>
            <person name="Neiman D."/>
            <person name="Pearson M."/>
            <person name="Priest M."/>
            <person name="Roberts A."/>
            <person name="Saif S."/>
            <person name="Shea T."/>
            <person name="Shenoy N."/>
            <person name="Sisk P."/>
            <person name="Stolte C."/>
            <person name="Sykes S."/>
            <person name="Wortman J."/>
            <person name="Nusbaum C."/>
            <person name="Birren B."/>
        </authorList>
    </citation>
    <scope>NUCLEOTIDE SEQUENCE [LARGE SCALE GENOMIC DNA]</scope>
    <source>
        <strain evidence="1 2">ACC2</strain>
    </source>
</reference>